<gene>
    <name evidence="1" type="ORF">G7Y89_g15849</name>
</gene>
<dbReference type="Proteomes" id="UP000566819">
    <property type="component" value="Unassembled WGS sequence"/>
</dbReference>
<reference evidence="1 2" key="1">
    <citation type="submission" date="2020-03" db="EMBL/GenBank/DDBJ databases">
        <title>Draft Genome Sequence of Cudoniella acicularis.</title>
        <authorList>
            <person name="Buettner E."/>
            <person name="Kellner H."/>
        </authorList>
    </citation>
    <scope>NUCLEOTIDE SEQUENCE [LARGE SCALE GENOMIC DNA]</scope>
    <source>
        <strain evidence="1 2">DSM 108380</strain>
    </source>
</reference>
<evidence type="ECO:0000313" key="2">
    <source>
        <dbReference type="Proteomes" id="UP000566819"/>
    </source>
</evidence>
<sequence length="207" mass="23126">MDVLDIITETVDGLLGSRTIGGSLKLRGRLISASISSFKKPAYPKRSADNLDELRLLSVRGWEINKLTCQFDTIDDIKGKDTGLMLQTPIFCVPCDLDFNLLDGFRSRITIEGLIIRSTGAKGTFQRIGFFSYGEVIGEHTFDVEDLDTDYKGDSGSSSLIKGVGEDFYHYYDNKPLLDLKSLLSDDDIEDEIDRVKLFGNFVFTIV</sequence>
<keyword evidence="2" id="KW-1185">Reference proteome</keyword>
<comment type="caution">
    <text evidence="1">The sequence shown here is derived from an EMBL/GenBank/DDBJ whole genome shotgun (WGS) entry which is preliminary data.</text>
</comment>
<dbReference type="AlphaFoldDB" id="A0A8H4QF98"/>
<protein>
    <submittedName>
        <fullName evidence="1">Uncharacterized protein</fullName>
    </submittedName>
</protein>
<evidence type="ECO:0000313" key="1">
    <source>
        <dbReference type="EMBL" id="KAF4609606.1"/>
    </source>
</evidence>
<organism evidence="1 2">
    <name type="scientific">Cudoniella acicularis</name>
    <dbReference type="NCBI Taxonomy" id="354080"/>
    <lineage>
        <taxon>Eukaryota</taxon>
        <taxon>Fungi</taxon>
        <taxon>Dikarya</taxon>
        <taxon>Ascomycota</taxon>
        <taxon>Pezizomycotina</taxon>
        <taxon>Leotiomycetes</taxon>
        <taxon>Helotiales</taxon>
        <taxon>Tricladiaceae</taxon>
        <taxon>Cudoniella</taxon>
    </lineage>
</organism>
<proteinExistence type="predicted"/>
<accession>A0A8H4QF98</accession>
<name>A0A8H4QF98_9HELO</name>
<dbReference type="EMBL" id="JAAMPI010002760">
    <property type="protein sequence ID" value="KAF4609606.1"/>
    <property type="molecule type" value="Genomic_DNA"/>
</dbReference>